<accession>A0A426ZB69</accession>
<comment type="caution">
    <text evidence="1">The sequence shown here is derived from an EMBL/GenBank/DDBJ whole genome shotgun (WGS) entry which is preliminary data.</text>
</comment>
<dbReference type="GO" id="GO:0004842">
    <property type="term" value="F:ubiquitin-protein transferase activity"/>
    <property type="evidence" value="ECO:0007669"/>
    <property type="project" value="TreeGrafter"/>
</dbReference>
<dbReference type="GO" id="GO:0016567">
    <property type="term" value="P:protein ubiquitination"/>
    <property type="evidence" value="ECO:0007669"/>
    <property type="project" value="TreeGrafter"/>
</dbReference>
<dbReference type="EMBL" id="AMZH03007495">
    <property type="protein sequence ID" value="RRT61202.1"/>
    <property type="molecule type" value="Genomic_DNA"/>
</dbReference>
<name>A0A426ZB69_ENSVE</name>
<dbReference type="GO" id="GO:0005634">
    <property type="term" value="C:nucleus"/>
    <property type="evidence" value="ECO:0007669"/>
    <property type="project" value="TreeGrafter"/>
</dbReference>
<evidence type="ECO:0000313" key="2">
    <source>
        <dbReference type="Proteomes" id="UP000287651"/>
    </source>
</evidence>
<dbReference type="PANTHER" id="PTHR45751:SF11">
    <property type="entry name" value="COPINE FAMILY PROTEIN 2"/>
    <property type="match status" value="1"/>
</dbReference>
<reference evidence="1 2" key="1">
    <citation type="journal article" date="2014" name="Agronomy (Basel)">
        <title>A Draft Genome Sequence for Ensete ventricosum, the Drought-Tolerant Tree Against Hunger.</title>
        <authorList>
            <person name="Harrison J."/>
            <person name="Moore K.A."/>
            <person name="Paszkiewicz K."/>
            <person name="Jones T."/>
            <person name="Grant M."/>
            <person name="Ambacheew D."/>
            <person name="Muzemil S."/>
            <person name="Studholme D.J."/>
        </authorList>
    </citation>
    <scope>NUCLEOTIDE SEQUENCE [LARGE SCALE GENOMIC DNA]</scope>
</reference>
<dbReference type="InterPro" id="IPR052079">
    <property type="entry name" value="E3_ligase/Copine_domain"/>
</dbReference>
<proteinExistence type="predicted"/>
<sequence length="143" mass="16139">MGNTNSAEGSSPRKCHLPSTRNYAHPSSYRYPQQPHFTAGSSFNNKDQTKQQPAFIADNFSSLEEVNYFVPLVVLTLYCLSMGQVLKLLCSLLLSHWLMQFVNFTKIMSENMPMAKKEAAFALSALMEIPLKYRATQGLKPKK</sequence>
<organism evidence="1 2">
    <name type="scientific">Ensete ventricosum</name>
    <name type="common">Abyssinian banana</name>
    <name type="synonym">Musa ensete</name>
    <dbReference type="NCBI Taxonomy" id="4639"/>
    <lineage>
        <taxon>Eukaryota</taxon>
        <taxon>Viridiplantae</taxon>
        <taxon>Streptophyta</taxon>
        <taxon>Embryophyta</taxon>
        <taxon>Tracheophyta</taxon>
        <taxon>Spermatophyta</taxon>
        <taxon>Magnoliopsida</taxon>
        <taxon>Liliopsida</taxon>
        <taxon>Zingiberales</taxon>
        <taxon>Musaceae</taxon>
        <taxon>Ensete</taxon>
    </lineage>
</organism>
<evidence type="ECO:0000313" key="1">
    <source>
        <dbReference type="EMBL" id="RRT61202.1"/>
    </source>
</evidence>
<dbReference type="PANTHER" id="PTHR45751">
    <property type="entry name" value="COPINE FAMILY PROTEIN 1"/>
    <property type="match status" value="1"/>
</dbReference>
<dbReference type="AlphaFoldDB" id="A0A426ZB69"/>
<dbReference type="Proteomes" id="UP000287651">
    <property type="component" value="Unassembled WGS sequence"/>
</dbReference>
<protein>
    <submittedName>
        <fullName evidence="1">Uncharacterized protein</fullName>
    </submittedName>
</protein>
<gene>
    <name evidence="1" type="ORF">B296_00044422</name>
</gene>